<dbReference type="InterPro" id="IPR011050">
    <property type="entry name" value="Pectin_lyase_fold/virulence"/>
</dbReference>
<organism evidence="2 3">
    <name type="scientific">Daejeonella rubra</name>
    <dbReference type="NCBI Taxonomy" id="990371"/>
    <lineage>
        <taxon>Bacteria</taxon>
        <taxon>Pseudomonadati</taxon>
        <taxon>Bacteroidota</taxon>
        <taxon>Sphingobacteriia</taxon>
        <taxon>Sphingobacteriales</taxon>
        <taxon>Sphingobacteriaceae</taxon>
        <taxon>Daejeonella</taxon>
    </lineage>
</organism>
<dbReference type="Proteomes" id="UP000199226">
    <property type="component" value="Unassembled WGS sequence"/>
</dbReference>
<sequence length="786" mass="88284">MANKLSRRKVLSTFGLTGLGMLASGANASVTGMVPVLKEGEVLLVFSTIAALKESSSLKSGNFVQTAGYYQVGDSGHGTYLIREVQPDQPADNGSIIPLKKNLVAQLINVTAVNYKLFGALGDKINDDGIQIKAAHNYANAQLLPVINPNGEYWFRETCAIGIRTNTDWGQSIFHFDEKFNSREPRFKILADKPPVNIILSDESKKSLLNQLKPGVQVIPELAPYKNCLIIIADTNDMIGLRYQSTGISKGWAREELFYVEEHGRIVGDIAWSFKGYTSLIAYPASDSYLNITGGTFYLSGDNEGNYFENGIRVERSRTLLSNQWVGLEPGKQDVAKIQRSGFYSLRYVFDVTVENIRLLPWEKDRVGVPMVPQGTYGISGNRWMNVTFRNITAEGSPVHWGVFGTNLTKNFRIESCVLNRVDVHFHCWNLYIKDSKVGQRGLTLTGGGDLFVENTNVNTNAFISFRSDYGAKWDGDIRIRNCRLIPRTNATQVSVLQFTVADFDFKYPVGYGRTLSVQDMVIDFTGDPSNKATCWLMRTSEWTENADKVALFFPDKLEFSNISVRGRKQGVRLMQIFDCSKFHMTQEGSYDWVRLQSNSRILFRNIDLENLSGNTGTKIADRIHLYLNDTPEGKRADALYPDIRIQDCNNLRAYVGKGSGNVKFENCTIQTIEKDAAEFSGRLSFSGCEFDPLIDDQAKLCYDLDSELGVSFTDCIVYLPKVKDQSATEQLDRIGFLKLNKQVRFNHSNTRLGNDIIQYCKSKGIKLEPKFIGMLRSHHELEAES</sequence>
<dbReference type="SUPFAM" id="SSF51126">
    <property type="entry name" value="Pectin lyase-like"/>
    <property type="match status" value="1"/>
</dbReference>
<dbReference type="InterPro" id="IPR012334">
    <property type="entry name" value="Pectin_lyas_fold"/>
</dbReference>
<dbReference type="EMBL" id="FNHH01000014">
    <property type="protein sequence ID" value="SDM50529.1"/>
    <property type="molecule type" value="Genomic_DNA"/>
</dbReference>
<keyword evidence="3" id="KW-1185">Reference proteome</keyword>
<feature type="signal peptide" evidence="1">
    <location>
        <begin position="1"/>
        <end position="28"/>
    </location>
</feature>
<feature type="chain" id="PRO_5011563708" description="Right handed beta helix region" evidence="1">
    <location>
        <begin position="29"/>
        <end position="786"/>
    </location>
</feature>
<gene>
    <name evidence="2" type="ORF">SAMN05421813_11411</name>
</gene>
<evidence type="ECO:0000313" key="3">
    <source>
        <dbReference type="Proteomes" id="UP000199226"/>
    </source>
</evidence>
<dbReference type="RefSeq" id="WP_090704760.1">
    <property type="nucleotide sequence ID" value="NZ_FNHH01000014.1"/>
</dbReference>
<evidence type="ECO:0000313" key="2">
    <source>
        <dbReference type="EMBL" id="SDM50529.1"/>
    </source>
</evidence>
<dbReference type="OrthoDB" id="1392576at2"/>
<keyword evidence="1" id="KW-0732">Signal</keyword>
<proteinExistence type="predicted"/>
<reference evidence="3" key="1">
    <citation type="submission" date="2016-10" db="EMBL/GenBank/DDBJ databases">
        <authorList>
            <person name="Varghese N."/>
            <person name="Submissions S."/>
        </authorList>
    </citation>
    <scope>NUCLEOTIDE SEQUENCE [LARGE SCALE GENOMIC DNA]</scope>
    <source>
        <strain evidence="3">DSM 24536</strain>
    </source>
</reference>
<name>A0A1G9TRZ9_9SPHI</name>
<accession>A0A1G9TRZ9</accession>
<dbReference type="InterPro" id="IPR006311">
    <property type="entry name" value="TAT_signal"/>
</dbReference>
<dbReference type="Gene3D" id="2.160.20.10">
    <property type="entry name" value="Single-stranded right-handed beta-helix, Pectin lyase-like"/>
    <property type="match status" value="1"/>
</dbReference>
<evidence type="ECO:0008006" key="4">
    <source>
        <dbReference type="Google" id="ProtNLM"/>
    </source>
</evidence>
<evidence type="ECO:0000256" key="1">
    <source>
        <dbReference type="SAM" id="SignalP"/>
    </source>
</evidence>
<protein>
    <recommendedName>
        <fullName evidence="4">Right handed beta helix region</fullName>
    </recommendedName>
</protein>
<dbReference type="STRING" id="990371.SAMN05421813_11411"/>
<dbReference type="AlphaFoldDB" id="A0A1G9TRZ9"/>
<dbReference type="PROSITE" id="PS51318">
    <property type="entry name" value="TAT"/>
    <property type="match status" value="1"/>
</dbReference>